<evidence type="ECO:0000259" key="9">
    <source>
        <dbReference type="Pfam" id="PF13844"/>
    </source>
</evidence>
<accession>A0A552JDI8</accession>
<feature type="repeat" description="TPR" evidence="8">
    <location>
        <begin position="222"/>
        <end position="255"/>
    </location>
</feature>
<dbReference type="Pfam" id="PF13414">
    <property type="entry name" value="TPR_11"/>
    <property type="match status" value="1"/>
</dbReference>
<comment type="pathway">
    <text evidence="1">Protein modification; protein glycosylation.</text>
</comment>
<evidence type="ECO:0000256" key="5">
    <source>
        <dbReference type="ARBA" id="ARBA00022679"/>
    </source>
</evidence>
<evidence type="ECO:0000256" key="1">
    <source>
        <dbReference type="ARBA" id="ARBA00004922"/>
    </source>
</evidence>
<dbReference type="Pfam" id="PF13844">
    <property type="entry name" value="Glyco_transf_41"/>
    <property type="match status" value="2"/>
</dbReference>
<feature type="repeat" description="TPR" evidence="8">
    <location>
        <begin position="154"/>
        <end position="187"/>
    </location>
</feature>
<feature type="domain" description="O-GlcNAc transferase C-terminal" evidence="9">
    <location>
        <begin position="498"/>
        <end position="654"/>
    </location>
</feature>
<proteinExistence type="inferred from homology"/>
<gene>
    <name evidence="10" type="ORF">EWV54_00125</name>
</gene>
<evidence type="ECO:0000313" key="10">
    <source>
        <dbReference type="EMBL" id="TRU93752.1"/>
    </source>
</evidence>
<evidence type="ECO:0000256" key="6">
    <source>
        <dbReference type="ARBA" id="ARBA00022737"/>
    </source>
</evidence>
<name>A0A552JDI8_9CHRO</name>
<feature type="domain" description="O-GlcNAc transferase C-terminal" evidence="9">
    <location>
        <begin position="672"/>
        <end position="845"/>
    </location>
</feature>
<dbReference type="EC" id="2.4.1.255" evidence="3"/>
<dbReference type="SUPFAM" id="SSF48452">
    <property type="entry name" value="TPR-like"/>
    <property type="match status" value="2"/>
</dbReference>
<reference evidence="10 11" key="1">
    <citation type="submission" date="2019-01" db="EMBL/GenBank/DDBJ databases">
        <title>Coherence of Microcystis species and biogeography revealed through population genomics.</title>
        <authorList>
            <person name="Perez-Carrascal O.M."/>
            <person name="Terrat Y."/>
            <person name="Giani A."/>
            <person name="Fortin N."/>
            <person name="Tromas N."/>
            <person name="Shapiro B.J."/>
        </authorList>
    </citation>
    <scope>NUCLEOTIDE SEQUENCE [LARGE SCALE GENOMIC DNA]</scope>
    <source>
        <strain evidence="10">Mn_MB_F_20050700_S1D</strain>
    </source>
</reference>
<dbReference type="GO" id="GO:0097363">
    <property type="term" value="F:protein O-acetylglucosaminyltransferase activity"/>
    <property type="evidence" value="ECO:0007669"/>
    <property type="project" value="UniProtKB-EC"/>
</dbReference>
<evidence type="ECO:0000256" key="4">
    <source>
        <dbReference type="ARBA" id="ARBA00022676"/>
    </source>
</evidence>
<dbReference type="Gene3D" id="3.40.50.2000">
    <property type="entry name" value="Glycogen Phosphorylase B"/>
    <property type="match status" value="1"/>
</dbReference>
<dbReference type="PROSITE" id="PS50005">
    <property type="entry name" value="TPR"/>
    <property type="match status" value="4"/>
</dbReference>
<comment type="similarity">
    <text evidence="2">Belongs to the glycosyltransferase 41 family. O-GlcNAc transferase subfamily.</text>
</comment>
<dbReference type="Proteomes" id="UP000319191">
    <property type="component" value="Unassembled WGS sequence"/>
</dbReference>
<dbReference type="SMART" id="SM00028">
    <property type="entry name" value="TPR"/>
    <property type="match status" value="6"/>
</dbReference>
<feature type="repeat" description="TPR" evidence="8">
    <location>
        <begin position="341"/>
        <end position="374"/>
    </location>
</feature>
<dbReference type="EMBL" id="SFAV01000002">
    <property type="protein sequence ID" value="TRU93752.1"/>
    <property type="molecule type" value="Genomic_DNA"/>
</dbReference>
<dbReference type="InterPro" id="IPR011990">
    <property type="entry name" value="TPR-like_helical_dom_sf"/>
</dbReference>
<sequence>MINSDHQQAIELMLASGDYNQLLLFCQQALAVDPEVTDYYPYLGLAYLLVGQQATAQEIWLFWLLQSESSQDLILLLKKEILRNLDCWQFGQAKLIYLQWLELEEIEGDEEIENYALTAINSCLQEVQEAINRREYTLAEDFYLRILSWREQLAYVWHDLGYLYYIINRLTESFNCLARAINLEENQALYHYTMARVLEKQSRLDIALSAYQKAINLNANFVDAYNKLGNLFYQLGQLESAEKFYQQGINNRADFYPFYINLGNVYLVKQAWTEAKNAYKTAQELAGDRREISQNLSLWETLQADQQIADLYSGNYFYQRKLYQLALNYYQKLLAIKIEDSNFYLNCAHCYLILKEEKQALEVYKKGISYHPKNIDLHLRLIWLLQNNYPIEVAIQATKSALEYLPDHLSLKLELMRLMPIVYLTQADIMQYRSNYEKRLDNILSNLDLTTTNQQQEAFKSIGLRTNFYLQYQAKNDLELQKKYGKLVYKITSANFPDWVKNLTIPTGKIRLGYISAHLRYHTVAKLFQGWLQWRNQEQFEIYCYGIDINNTFDNFTREYQQQSDYFYQFDNLVNLEKIAEHILDNQLHILVYLDIGMDPRTTQLAGLRLAPVQCVTWGHPITSGLPTIDYFISSELMEPVQGDNHYSEKLIRLSNLGIAYAKPSLPPQRKTRLEMGLAKDKIIYLNCQSLFKYLPENDDIFPIIARQVPNSQFIFICHRSEFVTHCFQSRLSQAFNKYGLNWQDYMVMMPQLEQNDYFQLNLLADIYLDSLSWSGGNTTLEAIACQLPVVTCPGEFMRGRHSYAILKKLGITETIATDKNHYIEIAIRLGLDNQWRQTIKDYTKMNIDTVFNDRTCVESLERFYQSVAGEGKMGTVMRIYRARKLFGLN</sequence>
<keyword evidence="5" id="KW-0808">Transferase</keyword>
<evidence type="ECO:0000313" key="11">
    <source>
        <dbReference type="Proteomes" id="UP000319191"/>
    </source>
</evidence>
<feature type="repeat" description="TPR" evidence="8">
    <location>
        <begin position="188"/>
        <end position="221"/>
    </location>
</feature>
<keyword evidence="7 8" id="KW-0802">TPR repeat</keyword>
<dbReference type="PANTHER" id="PTHR44366">
    <property type="entry name" value="UDP-N-ACETYLGLUCOSAMINE--PEPTIDE N-ACETYLGLUCOSAMINYLTRANSFERASE 110 KDA SUBUNIT"/>
    <property type="match status" value="1"/>
</dbReference>
<dbReference type="SUPFAM" id="SSF53756">
    <property type="entry name" value="UDP-Glycosyltransferase/glycogen phosphorylase"/>
    <property type="match status" value="1"/>
</dbReference>
<organism evidence="10 11">
    <name type="scientific">Microcystis novacekii Mn_MB_F_20050700_S1D</name>
    <dbReference type="NCBI Taxonomy" id="2486266"/>
    <lineage>
        <taxon>Bacteria</taxon>
        <taxon>Bacillati</taxon>
        <taxon>Cyanobacteriota</taxon>
        <taxon>Cyanophyceae</taxon>
        <taxon>Oscillatoriophycideae</taxon>
        <taxon>Chroococcales</taxon>
        <taxon>Microcystaceae</taxon>
        <taxon>Microcystis</taxon>
    </lineage>
</organism>
<keyword evidence="4" id="KW-0328">Glycosyltransferase</keyword>
<dbReference type="PANTHER" id="PTHR44366:SF1">
    <property type="entry name" value="UDP-N-ACETYLGLUCOSAMINE--PEPTIDE N-ACETYLGLUCOSAMINYLTRANSFERASE 110 KDA SUBUNIT"/>
    <property type="match status" value="1"/>
</dbReference>
<dbReference type="AlphaFoldDB" id="A0A552JDI8"/>
<dbReference type="Gene3D" id="3.40.50.11380">
    <property type="match status" value="1"/>
</dbReference>
<keyword evidence="6" id="KW-0677">Repeat</keyword>
<evidence type="ECO:0000256" key="2">
    <source>
        <dbReference type="ARBA" id="ARBA00005386"/>
    </source>
</evidence>
<dbReference type="Gene3D" id="1.25.40.10">
    <property type="entry name" value="Tetratricopeptide repeat domain"/>
    <property type="match status" value="3"/>
</dbReference>
<dbReference type="GO" id="GO:0006493">
    <property type="term" value="P:protein O-linked glycosylation"/>
    <property type="evidence" value="ECO:0007669"/>
    <property type="project" value="InterPro"/>
</dbReference>
<evidence type="ECO:0000256" key="8">
    <source>
        <dbReference type="PROSITE-ProRule" id="PRU00339"/>
    </source>
</evidence>
<evidence type="ECO:0000256" key="7">
    <source>
        <dbReference type="ARBA" id="ARBA00022803"/>
    </source>
</evidence>
<dbReference type="InterPro" id="IPR019734">
    <property type="entry name" value="TPR_rpt"/>
</dbReference>
<dbReference type="InterPro" id="IPR037919">
    <property type="entry name" value="OGT"/>
</dbReference>
<protein>
    <recommendedName>
        <fullName evidence="3">protein O-GlcNAc transferase</fullName>
        <ecNumber evidence="3">2.4.1.255</ecNumber>
    </recommendedName>
</protein>
<evidence type="ECO:0000256" key="3">
    <source>
        <dbReference type="ARBA" id="ARBA00011970"/>
    </source>
</evidence>
<comment type="caution">
    <text evidence="10">The sequence shown here is derived from an EMBL/GenBank/DDBJ whole genome shotgun (WGS) entry which is preliminary data.</text>
</comment>
<dbReference type="InterPro" id="IPR029489">
    <property type="entry name" value="OGT/SEC/SPY_C"/>
</dbReference>